<evidence type="ECO:0000256" key="1">
    <source>
        <dbReference type="SAM" id="MobiDB-lite"/>
    </source>
</evidence>
<organism evidence="3 4">
    <name type="scientific">Protomyces lactucae-debilis</name>
    <dbReference type="NCBI Taxonomy" id="2754530"/>
    <lineage>
        <taxon>Eukaryota</taxon>
        <taxon>Fungi</taxon>
        <taxon>Dikarya</taxon>
        <taxon>Ascomycota</taxon>
        <taxon>Taphrinomycotina</taxon>
        <taxon>Taphrinomycetes</taxon>
        <taxon>Taphrinales</taxon>
        <taxon>Protomycetaceae</taxon>
        <taxon>Protomyces</taxon>
    </lineage>
</organism>
<proteinExistence type="predicted"/>
<protein>
    <submittedName>
        <fullName evidence="3">Uncharacterized protein</fullName>
    </submittedName>
</protein>
<dbReference type="GeneID" id="63788837"/>
<dbReference type="EMBL" id="MCFI01000007">
    <property type="protein sequence ID" value="ORY83721.1"/>
    <property type="molecule type" value="Genomic_DNA"/>
</dbReference>
<comment type="caution">
    <text evidence="3">The sequence shown here is derived from an EMBL/GenBank/DDBJ whole genome shotgun (WGS) entry which is preliminary data.</text>
</comment>
<feature type="chain" id="PRO_5010993263" evidence="2">
    <location>
        <begin position="25"/>
        <end position="376"/>
    </location>
</feature>
<reference evidence="3 4" key="1">
    <citation type="submission" date="2016-07" db="EMBL/GenBank/DDBJ databases">
        <title>Pervasive Adenine N6-methylation of Active Genes in Fungi.</title>
        <authorList>
            <consortium name="DOE Joint Genome Institute"/>
            <person name="Mondo S.J."/>
            <person name="Dannebaum R.O."/>
            <person name="Kuo R.C."/>
            <person name="Labutti K."/>
            <person name="Haridas S."/>
            <person name="Kuo A."/>
            <person name="Salamov A."/>
            <person name="Ahrendt S.R."/>
            <person name="Lipzen A."/>
            <person name="Sullivan W."/>
            <person name="Andreopoulos W.B."/>
            <person name="Clum A."/>
            <person name="Lindquist E."/>
            <person name="Daum C."/>
            <person name="Ramamoorthy G.K."/>
            <person name="Gryganskyi A."/>
            <person name="Culley D."/>
            <person name="Magnuson J.K."/>
            <person name="James T.Y."/>
            <person name="O'Malley M.A."/>
            <person name="Stajich J.E."/>
            <person name="Spatafora J.W."/>
            <person name="Visel A."/>
            <person name="Grigoriev I.V."/>
        </authorList>
    </citation>
    <scope>NUCLEOTIDE SEQUENCE [LARGE SCALE GENOMIC DNA]</scope>
    <source>
        <strain evidence="3 4">12-1054</strain>
    </source>
</reference>
<keyword evidence="4" id="KW-1185">Reference proteome</keyword>
<evidence type="ECO:0000256" key="2">
    <source>
        <dbReference type="SAM" id="SignalP"/>
    </source>
</evidence>
<evidence type="ECO:0000313" key="4">
    <source>
        <dbReference type="Proteomes" id="UP000193685"/>
    </source>
</evidence>
<sequence length="376" mass="42274">MWKADLLLSSLSLCLWLFLKLGAAEQSTAVNSNLDSDNWQWVDKGLCYSLEFQLFKVTALPEQLPCHVYCFSEAIIFQTWFQAMRQLYTSRLFVCSVGWESLHWAWTTDPKSQARASSSKTDYEDSEPDSESFDTISGNQLSKRGSKSDGAKCALEIMQTLIYNRLLLHVADLVTLSAEVLQLTRRHPSYIGRGCAPAYRMNAANSTTCILPVDATASKTERLIEPNLSFCKCSLALNFDRILQMGHFGYQYQDKIQSMCLAESFAHDIANLPRGWSLDKVHGTWGHAADLVASTHRTGFVCKPETLMYRSPTDQCSGLHPEEEGWSELLCQESLKLMLATQAAEKDAELDNSKRKNGYPDSSDSCRGPKKPRTFL</sequence>
<feature type="region of interest" description="Disordered" evidence="1">
    <location>
        <begin position="346"/>
        <end position="376"/>
    </location>
</feature>
<feature type="signal peptide" evidence="2">
    <location>
        <begin position="1"/>
        <end position="24"/>
    </location>
</feature>
<accession>A0A1Y2FIE9</accession>
<dbReference type="AlphaFoldDB" id="A0A1Y2FIE9"/>
<dbReference type="Proteomes" id="UP000193685">
    <property type="component" value="Unassembled WGS sequence"/>
</dbReference>
<keyword evidence="2" id="KW-0732">Signal</keyword>
<feature type="region of interest" description="Disordered" evidence="1">
    <location>
        <begin position="115"/>
        <end position="147"/>
    </location>
</feature>
<feature type="compositionally biased region" description="Polar residues" evidence="1">
    <location>
        <begin position="133"/>
        <end position="143"/>
    </location>
</feature>
<dbReference type="RefSeq" id="XP_040726016.1">
    <property type="nucleotide sequence ID" value="XM_040872238.1"/>
</dbReference>
<gene>
    <name evidence="3" type="ORF">BCR37DRAFT_413004</name>
</gene>
<name>A0A1Y2FIE9_PROLT</name>
<evidence type="ECO:0000313" key="3">
    <source>
        <dbReference type="EMBL" id="ORY83721.1"/>
    </source>
</evidence>